<evidence type="ECO:0000313" key="1">
    <source>
        <dbReference type="EMBL" id="RKS73723.1"/>
    </source>
</evidence>
<evidence type="ECO:0000313" key="2">
    <source>
        <dbReference type="Proteomes" id="UP000274601"/>
    </source>
</evidence>
<dbReference type="AlphaFoldDB" id="A0A495QME1"/>
<name>A0A495QME1_9ACTN</name>
<reference evidence="1 2" key="1">
    <citation type="submission" date="2018-10" db="EMBL/GenBank/DDBJ databases">
        <title>Genomic Encyclopedia of Archaeal and Bacterial Type Strains, Phase II (KMG-II): from individual species to whole genera.</title>
        <authorList>
            <person name="Goeker M."/>
        </authorList>
    </citation>
    <scope>NUCLEOTIDE SEQUENCE [LARGE SCALE GENOMIC DNA]</scope>
    <source>
        <strain evidence="1 2">DSM 43383</strain>
    </source>
</reference>
<dbReference type="RefSeq" id="WP_121436171.1">
    <property type="nucleotide sequence ID" value="NZ_RBWU01000004.1"/>
</dbReference>
<sequence length="151" mass="16693">MAVTDDQVAALHAQLAGRTDEHRRLLNKLDRAKANEGYAALITAAFFEATERRFIKDGTVANNAEVIDFVASLRATSNEIPDIIDPKLAELFINYVLGKLPTDALQSIDDEIAFGMKILLLAGLIRDLQFNEAELSEFLAKARADAEELFE</sequence>
<gene>
    <name evidence="1" type="ORF">BZB76_4426</name>
</gene>
<comment type="caution">
    <text evidence="1">The sequence shown here is derived from an EMBL/GenBank/DDBJ whole genome shotgun (WGS) entry which is preliminary data.</text>
</comment>
<dbReference type="EMBL" id="RBWU01000004">
    <property type="protein sequence ID" value="RKS73723.1"/>
    <property type="molecule type" value="Genomic_DNA"/>
</dbReference>
<dbReference type="Proteomes" id="UP000274601">
    <property type="component" value="Unassembled WGS sequence"/>
</dbReference>
<accession>A0A495QME1</accession>
<organism evidence="1 2">
    <name type="scientific">Actinomadura pelletieri DSM 43383</name>
    <dbReference type="NCBI Taxonomy" id="1120940"/>
    <lineage>
        <taxon>Bacteria</taxon>
        <taxon>Bacillati</taxon>
        <taxon>Actinomycetota</taxon>
        <taxon>Actinomycetes</taxon>
        <taxon>Streptosporangiales</taxon>
        <taxon>Thermomonosporaceae</taxon>
        <taxon>Actinomadura</taxon>
    </lineage>
</organism>
<protein>
    <submittedName>
        <fullName evidence="1">Uncharacterized protein</fullName>
    </submittedName>
</protein>
<keyword evidence="2" id="KW-1185">Reference proteome</keyword>
<proteinExistence type="predicted"/>
<dbReference type="OrthoDB" id="3475695at2"/>